<dbReference type="RefSeq" id="WP_136728751.1">
    <property type="nucleotide sequence ID" value="NZ_SUMC01000060.1"/>
</dbReference>
<protein>
    <submittedName>
        <fullName evidence="2">Uncharacterized protein</fullName>
    </submittedName>
</protein>
<evidence type="ECO:0000313" key="3">
    <source>
        <dbReference type="Proteomes" id="UP000305778"/>
    </source>
</evidence>
<dbReference type="AlphaFoldDB" id="A0A4U0S3Z8"/>
<gene>
    <name evidence="2" type="ORF">FCI23_38105</name>
</gene>
<name>A0A4U0S3Z8_9ACTN</name>
<dbReference type="Proteomes" id="UP000305778">
    <property type="component" value="Unassembled WGS sequence"/>
</dbReference>
<sequence>MEVSKEAPANLRQLMSEVEHMALLRTDLAALDAMAHGALFTGIGADSSVRHTVPVGERPKVTNPGPQYPNVLVPKLMCFTGAVKLANRYGNCEPATCACDICDGRGLDRFDSPDGATRLESEDHNILTWREWASEMATYRPGADRQRWWRDKCAASVERYALENQRIGVSSRAGFTPPPPLKAWATLPIASPEQSPTVSEPTAGEAMPPEDKF</sequence>
<comment type="caution">
    <text evidence="2">The sequence shown here is derived from an EMBL/GenBank/DDBJ whole genome shotgun (WGS) entry which is preliminary data.</text>
</comment>
<evidence type="ECO:0000256" key="1">
    <source>
        <dbReference type="SAM" id="MobiDB-lite"/>
    </source>
</evidence>
<organism evidence="2 3">
    <name type="scientific">Actinacidiphila oryziradicis</name>
    <dbReference type="NCBI Taxonomy" id="2571141"/>
    <lineage>
        <taxon>Bacteria</taxon>
        <taxon>Bacillati</taxon>
        <taxon>Actinomycetota</taxon>
        <taxon>Actinomycetes</taxon>
        <taxon>Kitasatosporales</taxon>
        <taxon>Streptomycetaceae</taxon>
        <taxon>Actinacidiphila</taxon>
    </lineage>
</organism>
<evidence type="ECO:0000313" key="2">
    <source>
        <dbReference type="EMBL" id="TKA02948.1"/>
    </source>
</evidence>
<dbReference type="EMBL" id="SUMC01000060">
    <property type="protein sequence ID" value="TKA02948.1"/>
    <property type="molecule type" value="Genomic_DNA"/>
</dbReference>
<keyword evidence="3" id="KW-1185">Reference proteome</keyword>
<accession>A0A4U0S3Z8</accession>
<feature type="region of interest" description="Disordered" evidence="1">
    <location>
        <begin position="184"/>
        <end position="213"/>
    </location>
</feature>
<proteinExistence type="predicted"/>
<reference evidence="2 3" key="1">
    <citation type="submission" date="2019-04" db="EMBL/GenBank/DDBJ databases">
        <title>Streptomyces oryziradicis sp. nov., a novel actinomycete isolated from rhizosphere soil of rice (Oryza sativa L.).</title>
        <authorList>
            <person name="Li C."/>
        </authorList>
    </citation>
    <scope>NUCLEOTIDE SEQUENCE [LARGE SCALE GENOMIC DNA]</scope>
    <source>
        <strain evidence="2 3">NEAU-C40</strain>
    </source>
</reference>
<dbReference type="OrthoDB" id="5096160at2"/>